<feature type="transmembrane region" description="Helical" evidence="8">
    <location>
        <begin position="195"/>
        <end position="218"/>
    </location>
</feature>
<evidence type="ECO:0000256" key="2">
    <source>
        <dbReference type="ARBA" id="ARBA00022475"/>
    </source>
</evidence>
<evidence type="ECO:0000256" key="7">
    <source>
        <dbReference type="ARBA" id="ARBA00023136"/>
    </source>
</evidence>
<feature type="transmembrane region" description="Helical" evidence="8">
    <location>
        <begin position="268"/>
        <end position="288"/>
    </location>
</feature>
<feature type="transmembrane region" description="Helical" evidence="8">
    <location>
        <begin position="112"/>
        <end position="129"/>
    </location>
</feature>
<keyword evidence="7 8" id="KW-0472">Membrane</keyword>
<feature type="transmembrane region" description="Helical" evidence="8">
    <location>
        <begin position="79"/>
        <end position="100"/>
    </location>
</feature>
<dbReference type="PANTHER" id="PTHR33908">
    <property type="entry name" value="MANNOSYLTRANSFERASE YKCB-RELATED"/>
    <property type="match status" value="1"/>
</dbReference>
<keyword evidence="3 10" id="KW-0328">Glycosyltransferase</keyword>
<accession>A0ABT1WH56</accession>
<keyword evidence="11" id="KW-1185">Reference proteome</keyword>
<proteinExistence type="predicted"/>
<evidence type="ECO:0000256" key="8">
    <source>
        <dbReference type="SAM" id="Phobius"/>
    </source>
</evidence>
<feature type="transmembrane region" description="Helical" evidence="8">
    <location>
        <begin position="295"/>
        <end position="316"/>
    </location>
</feature>
<organism evidence="10 11">
    <name type="scientific">Limnobacter humi</name>
    <dbReference type="NCBI Taxonomy" id="1778671"/>
    <lineage>
        <taxon>Bacteria</taxon>
        <taxon>Pseudomonadati</taxon>
        <taxon>Pseudomonadota</taxon>
        <taxon>Betaproteobacteria</taxon>
        <taxon>Burkholderiales</taxon>
        <taxon>Burkholderiaceae</taxon>
        <taxon>Limnobacter</taxon>
    </lineage>
</organism>
<name>A0ABT1WH56_9BURK</name>
<keyword evidence="5 8" id="KW-0812">Transmembrane</keyword>
<feature type="transmembrane region" description="Helical" evidence="8">
    <location>
        <begin position="322"/>
        <end position="343"/>
    </location>
</feature>
<gene>
    <name evidence="10" type="ORF">NQT62_10440</name>
</gene>
<keyword evidence="4 10" id="KW-0808">Transferase</keyword>
<comment type="caution">
    <text evidence="10">The sequence shown here is derived from an EMBL/GenBank/DDBJ whole genome shotgun (WGS) entry which is preliminary data.</text>
</comment>
<dbReference type="GO" id="GO:0016757">
    <property type="term" value="F:glycosyltransferase activity"/>
    <property type="evidence" value="ECO:0007669"/>
    <property type="project" value="UniProtKB-KW"/>
</dbReference>
<comment type="subcellular location">
    <subcellularLocation>
        <location evidence="1">Cell membrane</location>
        <topology evidence="1">Multi-pass membrane protein</topology>
    </subcellularLocation>
</comment>
<dbReference type="InterPro" id="IPR038731">
    <property type="entry name" value="RgtA/B/C-like"/>
</dbReference>
<dbReference type="InterPro" id="IPR050297">
    <property type="entry name" value="LipidA_mod_glycosyltrf_83"/>
</dbReference>
<feature type="transmembrane region" description="Helical" evidence="8">
    <location>
        <begin position="21"/>
        <end position="39"/>
    </location>
</feature>
<evidence type="ECO:0000313" key="11">
    <source>
        <dbReference type="Proteomes" id="UP001204142"/>
    </source>
</evidence>
<evidence type="ECO:0000256" key="4">
    <source>
        <dbReference type="ARBA" id="ARBA00022679"/>
    </source>
</evidence>
<evidence type="ECO:0000256" key="6">
    <source>
        <dbReference type="ARBA" id="ARBA00022989"/>
    </source>
</evidence>
<dbReference type="PANTHER" id="PTHR33908:SF11">
    <property type="entry name" value="MEMBRANE PROTEIN"/>
    <property type="match status" value="1"/>
</dbReference>
<dbReference type="EC" id="2.4.-.-" evidence="10"/>
<evidence type="ECO:0000313" key="10">
    <source>
        <dbReference type="EMBL" id="MCQ8896847.1"/>
    </source>
</evidence>
<sequence length="520" mass="58151">MPNTRFGFPVTTAQARGTFGSVVLVTLVLKLWLAHWFPMTSDEAFFYLWAKFPNWGYYDHPPMIGWWLWVLDHLGGSPLVVRSATVVLTTVIACGVVVLLKRLLPAEQEARAWLAGAVYLSLPVSWYGVFVTTDTPLIFFMSLAVLTYVLAVRKGSHGGVFLAGAFTGLAFLSKYFAVLLGIAFVLHLLLVQRNWRMVLCLAAGGLPFALVNIAYNAFNCWNNIMFNLVNRHEDAHLGWQTVVTYLGMMLYVMSPWAVWALVKGRAGWRGHSALVVALWVPLALFLFISLEKTIGLHWVLGFVPAAFVLLGLSATAEQMKRFVRWNAVLAVPHVVLFALLIHASPNIWKSSFRDDVVFHRQTDKVLKGLMAGMPKGAVLTTVAYSPASLLTYHHGQVVPVFGPGKYHARNDDVFVDWRQMAGKDIRIVAKDKPIDPASYAPYFESSTVKIETIEGIPFTIVDGHAFDYEKFRNVVLREAVTKYYKIPKGLPVFDCPFGRKYGFEAECRIGDMGVLKSLLK</sequence>
<keyword evidence="6 8" id="KW-1133">Transmembrane helix</keyword>
<feature type="domain" description="Glycosyltransferase RgtA/B/C/D-like" evidence="9">
    <location>
        <begin position="59"/>
        <end position="199"/>
    </location>
</feature>
<evidence type="ECO:0000256" key="5">
    <source>
        <dbReference type="ARBA" id="ARBA00022692"/>
    </source>
</evidence>
<evidence type="ECO:0000256" key="1">
    <source>
        <dbReference type="ARBA" id="ARBA00004651"/>
    </source>
</evidence>
<evidence type="ECO:0000256" key="3">
    <source>
        <dbReference type="ARBA" id="ARBA00022676"/>
    </source>
</evidence>
<feature type="transmembrane region" description="Helical" evidence="8">
    <location>
        <begin position="239"/>
        <end position="262"/>
    </location>
</feature>
<protein>
    <submittedName>
        <fullName evidence="10">Glycosyltransferase family 39 protein</fullName>
        <ecNumber evidence="10">2.4.-.-</ecNumber>
    </submittedName>
</protein>
<reference evidence="10 11" key="1">
    <citation type="submission" date="2022-07" db="EMBL/GenBank/DDBJ databases">
        <authorList>
            <person name="Xamxidin M."/>
            <person name="Wu M."/>
        </authorList>
    </citation>
    <scope>NUCLEOTIDE SEQUENCE [LARGE SCALE GENOMIC DNA]</scope>
    <source>
        <strain evidence="10 11">NBRC 111650</strain>
    </source>
</reference>
<evidence type="ECO:0000259" key="9">
    <source>
        <dbReference type="Pfam" id="PF13231"/>
    </source>
</evidence>
<dbReference type="EMBL" id="JANIGO010000003">
    <property type="protein sequence ID" value="MCQ8896847.1"/>
    <property type="molecule type" value="Genomic_DNA"/>
</dbReference>
<keyword evidence="2" id="KW-1003">Cell membrane</keyword>
<dbReference type="Proteomes" id="UP001204142">
    <property type="component" value="Unassembled WGS sequence"/>
</dbReference>
<feature type="transmembrane region" description="Helical" evidence="8">
    <location>
        <begin position="159"/>
        <end position="189"/>
    </location>
</feature>
<dbReference type="Pfam" id="PF13231">
    <property type="entry name" value="PMT_2"/>
    <property type="match status" value="1"/>
</dbReference>
<dbReference type="RefSeq" id="WP_256764639.1">
    <property type="nucleotide sequence ID" value="NZ_JANIGO010000003.1"/>
</dbReference>